<organism evidence="2 3">
    <name type="scientific">Jaapia argillacea MUCL 33604</name>
    <dbReference type="NCBI Taxonomy" id="933084"/>
    <lineage>
        <taxon>Eukaryota</taxon>
        <taxon>Fungi</taxon>
        <taxon>Dikarya</taxon>
        <taxon>Basidiomycota</taxon>
        <taxon>Agaricomycotina</taxon>
        <taxon>Agaricomycetes</taxon>
        <taxon>Agaricomycetidae</taxon>
        <taxon>Jaapiales</taxon>
        <taxon>Jaapiaceae</taxon>
        <taxon>Jaapia</taxon>
    </lineage>
</organism>
<reference evidence="3" key="1">
    <citation type="journal article" date="2014" name="Proc. Natl. Acad. Sci. U.S.A.">
        <title>Extensive sampling of basidiomycete genomes demonstrates inadequacy of the white-rot/brown-rot paradigm for wood decay fungi.</title>
        <authorList>
            <person name="Riley R."/>
            <person name="Salamov A.A."/>
            <person name="Brown D.W."/>
            <person name="Nagy L.G."/>
            <person name="Floudas D."/>
            <person name="Held B.W."/>
            <person name="Levasseur A."/>
            <person name="Lombard V."/>
            <person name="Morin E."/>
            <person name="Otillar R."/>
            <person name="Lindquist E.A."/>
            <person name="Sun H."/>
            <person name="LaButti K.M."/>
            <person name="Schmutz J."/>
            <person name="Jabbour D."/>
            <person name="Luo H."/>
            <person name="Baker S.E."/>
            <person name="Pisabarro A.G."/>
            <person name="Walton J.D."/>
            <person name="Blanchette R.A."/>
            <person name="Henrissat B."/>
            <person name="Martin F."/>
            <person name="Cullen D."/>
            <person name="Hibbett D.S."/>
            <person name="Grigoriev I.V."/>
        </authorList>
    </citation>
    <scope>NUCLEOTIDE SEQUENCE [LARGE SCALE GENOMIC DNA]</scope>
    <source>
        <strain evidence="3">MUCL 33604</strain>
    </source>
</reference>
<feature type="transmembrane region" description="Helical" evidence="1">
    <location>
        <begin position="6"/>
        <end position="26"/>
    </location>
</feature>
<name>A0A067QA66_9AGAM</name>
<evidence type="ECO:0000313" key="3">
    <source>
        <dbReference type="Proteomes" id="UP000027265"/>
    </source>
</evidence>
<dbReference type="EMBL" id="KL197715">
    <property type="protein sequence ID" value="KDQ59461.1"/>
    <property type="molecule type" value="Genomic_DNA"/>
</dbReference>
<dbReference type="HOGENOM" id="CLU_2928973_0_0_1"/>
<keyword evidence="3" id="KW-1185">Reference proteome</keyword>
<keyword evidence="1" id="KW-0472">Membrane</keyword>
<keyword evidence="1" id="KW-0812">Transmembrane</keyword>
<proteinExistence type="predicted"/>
<dbReference type="InParanoid" id="A0A067QA66"/>
<gene>
    <name evidence="2" type="ORF">JAAARDRAFT_33031</name>
</gene>
<evidence type="ECO:0000313" key="2">
    <source>
        <dbReference type="EMBL" id="KDQ59461.1"/>
    </source>
</evidence>
<dbReference type="Proteomes" id="UP000027265">
    <property type="component" value="Unassembled WGS sequence"/>
</dbReference>
<keyword evidence="1" id="KW-1133">Transmembrane helix</keyword>
<dbReference type="AlphaFoldDB" id="A0A067QA66"/>
<protein>
    <submittedName>
        <fullName evidence="2">Uncharacterized protein</fullName>
    </submittedName>
</protein>
<sequence length="61" mass="6785">MVAEANVVGEGTVILMGCVAFLITSLSQSTTREARYFKLQCPCADGVITTKRYRRSRRTDI</sequence>
<feature type="non-terminal residue" evidence="2">
    <location>
        <position position="61"/>
    </location>
</feature>
<evidence type="ECO:0000256" key="1">
    <source>
        <dbReference type="SAM" id="Phobius"/>
    </source>
</evidence>
<accession>A0A067QA66</accession>